<dbReference type="PANTHER" id="PTHR35043:SF7">
    <property type="entry name" value="TRANSCRIPTION FACTOR DOMAIN-CONTAINING PROTEIN"/>
    <property type="match status" value="1"/>
</dbReference>
<dbReference type="Proteomes" id="UP001212997">
    <property type="component" value="Unassembled WGS sequence"/>
</dbReference>
<feature type="transmembrane region" description="Helical" evidence="1">
    <location>
        <begin position="498"/>
        <end position="521"/>
    </location>
</feature>
<keyword evidence="1" id="KW-0472">Membrane</keyword>
<dbReference type="PANTHER" id="PTHR35043">
    <property type="entry name" value="TRANSCRIPTION FACTOR DOMAIN-CONTAINING PROTEIN"/>
    <property type="match status" value="1"/>
</dbReference>
<evidence type="ECO:0000256" key="1">
    <source>
        <dbReference type="SAM" id="Phobius"/>
    </source>
</evidence>
<organism evidence="2 3">
    <name type="scientific">Meripilus lineatus</name>
    <dbReference type="NCBI Taxonomy" id="2056292"/>
    <lineage>
        <taxon>Eukaryota</taxon>
        <taxon>Fungi</taxon>
        <taxon>Dikarya</taxon>
        <taxon>Basidiomycota</taxon>
        <taxon>Agaricomycotina</taxon>
        <taxon>Agaricomycetes</taxon>
        <taxon>Polyporales</taxon>
        <taxon>Meripilaceae</taxon>
        <taxon>Meripilus</taxon>
    </lineage>
</organism>
<keyword evidence="3" id="KW-1185">Reference proteome</keyword>
<feature type="transmembrane region" description="Helical" evidence="1">
    <location>
        <begin position="219"/>
        <end position="238"/>
    </location>
</feature>
<sequence length="677" mass="76727">MKSVPGRTRYPPRPLASLGQCQRGLLSQTNGLLDGLDMGLDETGERARSAGWRLDSVAEGAHEKEAIHHSSTSPVVRSKTSSFDPVIIAVTTPHASCLMPAPGKYLAYMEVVIGAHWVAKTIQYRDPQLVGIMYKTNVCLRKLGSLAHGLHAPQPHFVQNHLIFFLMDACDDIDISSRRTRASIATSCISTIVICTWAAFHPNIPSPEEPRLGVIVRRIVFVIIGILAPESYVMWAAGQYGRARALARTHRREGWTLIHGFFALMGGFMIYSGERAIEIGLYNPNLECHSLDDTFGRSFIFLSSLERRLAAQQTGSSDQSSPTWRSYHITHSLAALEYIKSKPAEFASTLERVEKELHLSIGECIEQVEWFNKCLNRGGGTKRIRTYYEREEKHRLLLEGILIFLETLERHNTAVAHGRRNNADYSTVPENEDETTQSISGDVSNLANQNSRLRNLVPRITEQDIQDKSKNDALTKIIALLQVVWFIIQLVVRHFHKLAITQLETVTLAFCILHLATYAVWRKKPYAVDRGYAIRWTDNGWDVFIPTAPPFVDAPEVPWYQQFRNSMGSIWRDIKQVASAFRIVKAVPSTYHRVRETRLRFPILLDSGKRVPDLGTLWVRDNTSGRIIAIVVRSALVLIFGYIHWVAWDSGPTGWDKLPRFVLRECYLFRPIKLPRL</sequence>
<dbReference type="AlphaFoldDB" id="A0AAD5YAT5"/>
<evidence type="ECO:0000313" key="2">
    <source>
        <dbReference type="EMBL" id="KAJ3479729.1"/>
    </source>
</evidence>
<gene>
    <name evidence="2" type="ORF">NLI96_g8857</name>
</gene>
<accession>A0AAD5YAT5</accession>
<reference evidence="2" key="1">
    <citation type="submission" date="2022-07" db="EMBL/GenBank/DDBJ databases">
        <title>Genome Sequence of Physisporinus lineatus.</title>
        <authorList>
            <person name="Buettner E."/>
        </authorList>
    </citation>
    <scope>NUCLEOTIDE SEQUENCE</scope>
    <source>
        <strain evidence="2">VT162</strain>
    </source>
</reference>
<dbReference type="EMBL" id="JANAWD010000420">
    <property type="protein sequence ID" value="KAJ3479729.1"/>
    <property type="molecule type" value="Genomic_DNA"/>
</dbReference>
<keyword evidence="1" id="KW-0812">Transmembrane</keyword>
<keyword evidence="1" id="KW-1133">Transmembrane helix</keyword>
<protein>
    <submittedName>
        <fullName evidence="2">Uncharacterized protein</fullName>
    </submittedName>
</protein>
<feature type="transmembrane region" description="Helical" evidence="1">
    <location>
        <begin position="627"/>
        <end position="648"/>
    </location>
</feature>
<comment type="caution">
    <text evidence="2">The sequence shown here is derived from an EMBL/GenBank/DDBJ whole genome shotgun (WGS) entry which is preliminary data.</text>
</comment>
<evidence type="ECO:0000313" key="3">
    <source>
        <dbReference type="Proteomes" id="UP001212997"/>
    </source>
</evidence>
<name>A0AAD5YAT5_9APHY</name>
<feature type="transmembrane region" description="Helical" evidence="1">
    <location>
        <begin position="182"/>
        <end position="199"/>
    </location>
</feature>
<proteinExistence type="predicted"/>